<dbReference type="PROSITE" id="PS50158">
    <property type="entry name" value="ZF_CCHC"/>
    <property type="match status" value="1"/>
</dbReference>
<dbReference type="Pfam" id="PF22936">
    <property type="entry name" value="Pol_BBD"/>
    <property type="match status" value="1"/>
</dbReference>
<dbReference type="InterPro" id="IPR054722">
    <property type="entry name" value="PolX-like_BBD"/>
</dbReference>
<feature type="non-terminal residue" evidence="6">
    <location>
        <position position="1"/>
    </location>
</feature>
<reference evidence="7" key="1">
    <citation type="journal article" date="2017" name="Front. Plant Sci.">
        <title>Climate Clever Clovers: New Paradigm to Reduce the Environmental Footprint of Ruminants by Breeding Low Methanogenic Forages Utilizing Haplotype Variation.</title>
        <authorList>
            <person name="Kaur P."/>
            <person name="Appels R."/>
            <person name="Bayer P.E."/>
            <person name="Keeble-Gagnere G."/>
            <person name="Wang J."/>
            <person name="Hirakawa H."/>
            <person name="Shirasawa K."/>
            <person name="Vercoe P."/>
            <person name="Stefanova K."/>
            <person name="Durmic Z."/>
            <person name="Nichols P."/>
            <person name="Revell C."/>
            <person name="Isobe S.N."/>
            <person name="Edwards D."/>
            <person name="Erskine W."/>
        </authorList>
    </citation>
    <scope>NUCLEOTIDE SEQUENCE [LARGE SCALE GENOMIC DNA]</scope>
    <source>
        <strain evidence="7">cv. Daliak</strain>
    </source>
</reference>
<keyword evidence="2" id="KW-0863">Zinc-finger</keyword>
<dbReference type="Pfam" id="PF07727">
    <property type="entry name" value="RVT_2"/>
    <property type="match status" value="1"/>
</dbReference>
<dbReference type="SMART" id="SM00343">
    <property type="entry name" value="ZnF_C2HC"/>
    <property type="match status" value="1"/>
</dbReference>
<dbReference type="InterPro" id="IPR043502">
    <property type="entry name" value="DNA/RNA_pol_sf"/>
</dbReference>
<keyword evidence="1" id="KW-0645">Protease</keyword>
<protein>
    <recommendedName>
        <fullName evidence="5">CCHC-type domain-containing protein</fullName>
    </recommendedName>
</protein>
<keyword evidence="2" id="KW-0479">Metal-binding</keyword>
<feature type="compositionally biased region" description="Pro residues" evidence="4">
    <location>
        <begin position="1025"/>
        <end position="1036"/>
    </location>
</feature>
<feature type="region of interest" description="Disordered" evidence="4">
    <location>
        <begin position="1011"/>
        <end position="1045"/>
    </location>
</feature>
<keyword evidence="3" id="KW-0175">Coiled coil</keyword>
<dbReference type="Pfam" id="PF14223">
    <property type="entry name" value="Retrotran_gag_2"/>
    <property type="match status" value="1"/>
</dbReference>
<evidence type="ECO:0000256" key="4">
    <source>
        <dbReference type="SAM" id="MobiDB-lite"/>
    </source>
</evidence>
<dbReference type="InterPro" id="IPR001878">
    <property type="entry name" value="Znf_CCHC"/>
</dbReference>
<feature type="coiled-coil region" evidence="3">
    <location>
        <begin position="312"/>
        <end position="339"/>
    </location>
</feature>
<evidence type="ECO:0000256" key="2">
    <source>
        <dbReference type="PROSITE-ProRule" id="PRU00047"/>
    </source>
</evidence>
<dbReference type="PANTHER" id="PTHR11439">
    <property type="entry name" value="GAG-POL-RELATED RETROTRANSPOSON"/>
    <property type="match status" value="1"/>
</dbReference>
<dbReference type="InterPro" id="IPR036875">
    <property type="entry name" value="Znf_CCHC_sf"/>
</dbReference>
<dbReference type="Gene3D" id="4.10.60.10">
    <property type="entry name" value="Zinc finger, CCHC-type"/>
    <property type="match status" value="1"/>
</dbReference>
<dbReference type="EMBL" id="DF974197">
    <property type="protein sequence ID" value="GAU46301.1"/>
    <property type="molecule type" value="Genomic_DNA"/>
</dbReference>
<evidence type="ECO:0000313" key="6">
    <source>
        <dbReference type="EMBL" id="GAU46301.1"/>
    </source>
</evidence>
<feature type="domain" description="CCHC-type" evidence="5">
    <location>
        <begin position="230"/>
        <end position="245"/>
    </location>
</feature>
<evidence type="ECO:0000256" key="1">
    <source>
        <dbReference type="ARBA" id="ARBA00022750"/>
    </source>
</evidence>
<keyword evidence="1" id="KW-0064">Aspartyl protease</keyword>
<dbReference type="OrthoDB" id="1413581at2759"/>
<gene>
    <name evidence="6" type="ORF">TSUD_283270</name>
</gene>
<name>A0A2Z6NQI2_TRISU</name>
<dbReference type="Proteomes" id="UP000242715">
    <property type="component" value="Unassembled WGS sequence"/>
</dbReference>
<dbReference type="PANTHER" id="PTHR11439:SF483">
    <property type="entry name" value="PEPTIDE SYNTHASE GLIP-LIKE, PUTATIVE (AFU_ORTHOLOGUE AFUA_3G12920)-RELATED"/>
    <property type="match status" value="1"/>
</dbReference>
<sequence length="1326" mass="151815">LRSQDNNMWHVLEVGEYVPLAKDSTNPKPQAEWTTTEADRVLLNTKAKLFIKRTNSVKETRIDIGVRKFELFEMKEEETIDQMYGRFTSIINELNSLGKSYTTHERIRKILRCLPKTWRPIVTAITVAKDLTKVSLEDLIGSLKAHESVLQEDKPKKKMIALETQSGECSQKDETLCENEESLQEDDEEELSFLSRRIQRLMTRRNQLKKNFQPKRNGAKPEVDISKIQCYECNQFGHYKNDCPKNKQKEPFFKKKSMMATWDDLEEAQSEDEEQEANVCLMTHSNAEEVTLDPCSSCQKTEHLFDNLLYDTQILNQKNAKLRDEITVLTKERDEFKKENSLKSEVIKGMKTAHTELSKRFEILRNDQKECSEECHLAVKRRPWYLDSGCSRHMTGDRNNFLSFETREGGSVTFGNNEKASIKDELPPESCFVSLEKDKWIWHKRAGHVSMKTMSKLSKLDLVRDNLGKFDSKSDKRIFLGYSLTSKAYRIYNLRTQTLEESMHVKFDEFEDQPTVHITDDEEDEPVITQNHDSDENLTSQGPPKTWRIVGYHPPDQIIGNTEDGVRTRKALQDVETKLGLISQIEPRSINEAIIDGSWIEAMKEELHQFEKNEVWNLVPFPKDHSIIGTRWVFRNKLDENGKVVRNKARLVAQGYNQQEGIDYDETFAPVARLEAIRILLAYASHKCIKLFQMDVKSAFLNGFLNEEVYVHQPSGFVDKHKPNHVYKLTKALYGLKQAPRAWYDKLSTFLLENGFSRGKIDTTLFTKNEKHNLLIVQVYVDDIIFGATNEKMCEDFSNLMQSEFEMSMMGELGFFLGLQIKQQEDGIFISQEKYVNDLLKKYKMNESKIMSTPMHPSTSLDKDEKGKDVSEKEYRGMIGTLLYLTASRPDIVFAVGLCARFQTSSKESHLTAVKRIFRYLVGTPDVGLWYKKGSHFDLQAYCDVDYAGDKVERKSTSGACQFLGEALVSWCCRKQNTIALSTTEAEYVAASNCCSQVIWIKNQLEDFSLRSHEPKNPSVSSSPPRSPSPPKPPTPKSSSSSYETASESHKSISELYGNDWYDQVKINKEDLKKKMFTEEGAKKNAPPSSMLKTEYKLLHNMCQHSFFPRTGSKDKKTVLPYAMLLTRVFRLYYADMDNTPSENHYYTFSLKNTVWRTIFRLMEMLKSPNDLQTDGNAQISGDADPTTESEKLVTTAAATLQGFKPMPVPPNTTMFSPLMTLSQGSLSSFCTSEFIRNILTSDTPEISTMPIPNPSDSTLPSIPSSFATFDSFCPSVNAANAGTQQLVFEGNVNFDFPGPSRPTKRFRLETDMDSSNHLNLIRSSF</sequence>
<proteinExistence type="predicted"/>
<accession>A0A2Z6NQI2</accession>
<dbReference type="Pfam" id="PF00098">
    <property type="entry name" value="zf-CCHC"/>
    <property type="match status" value="1"/>
</dbReference>
<organism evidence="6 7">
    <name type="scientific">Trifolium subterraneum</name>
    <name type="common">Subterranean clover</name>
    <dbReference type="NCBI Taxonomy" id="3900"/>
    <lineage>
        <taxon>Eukaryota</taxon>
        <taxon>Viridiplantae</taxon>
        <taxon>Streptophyta</taxon>
        <taxon>Embryophyta</taxon>
        <taxon>Tracheophyta</taxon>
        <taxon>Spermatophyta</taxon>
        <taxon>Magnoliopsida</taxon>
        <taxon>eudicotyledons</taxon>
        <taxon>Gunneridae</taxon>
        <taxon>Pentapetalae</taxon>
        <taxon>rosids</taxon>
        <taxon>fabids</taxon>
        <taxon>Fabales</taxon>
        <taxon>Fabaceae</taxon>
        <taxon>Papilionoideae</taxon>
        <taxon>50 kb inversion clade</taxon>
        <taxon>NPAAA clade</taxon>
        <taxon>Hologalegina</taxon>
        <taxon>IRL clade</taxon>
        <taxon>Trifolieae</taxon>
        <taxon>Trifolium</taxon>
    </lineage>
</organism>
<evidence type="ECO:0000259" key="5">
    <source>
        <dbReference type="PROSITE" id="PS50158"/>
    </source>
</evidence>
<dbReference type="GO" id="GO:0008270">
    <property type="term" value="F:zinc ion binding"/>
    <property type="evidence" value="ECO:0007669"/>
    <property type="project" value="UniProtKB-KW"/>
</dbReference>
<dbReference type="InterPro" id="IPR057670">
    <property type="entry name" value="SH3_retrovirus"/>
</dbReference>
<dbReference type="SUPFAM" id="SSF57756">
    <property type="entry name" value="Retrovirus zinc finger-like domains"/>
    <property type="match status" value="1"/>
</dbReference>
<keyword evidence="2" id="KW-0862">Zinc</keyword>
<keyword evidence="1" id="KW-0378">Hydrolase</keyword>
<dbReference type="InterPro" id="IPR013103">
    <property type="entry name" value="RVT_2"/>
</dbReference>
<dbReference type="Pfam" id="PF25597">
    <property type="entry name" value="SH3_retrovirus"/>
    <property type="match status" value="1"/>
</dbReference>
<dbReference type="GO" id="GO:0003676">
    <property type="term" value="F:nucleic acid binding"/>
    <property type="evidence" value="ECO:0007669"/>
    <property type="project" value="InterPro"/>
</dbReference>
<evidence type="ECO:0000256" key="3">
    <source>
        <dbReference type="SAM" id="Coils"/>
    </source>
</evidence>
<dbReference type="CDD" id="cd09272">
    <property type="entry name" value="RNase_HI_RT_Ty1"/>
    <property type="match status" value="1"/>
</dbReference>
<feature type="coiled-coil region" evidence="3">
    <location>
        <begin position="184"/>
        <end position="211"/>
    </location>
</feature>
<keyword evidence="7" id="KW-1185">Reference proteome</keyword>
<dbReference type="SUPFAM" id="SSF56672">
    <property type="entry name" value="DNA/RNA polymerases"/>
    <property type="match status" value="1"/>
</dbReference>
<dbReference type="GO" id="GO:0004190">
    <property type="term" value="F:aspartic-type endopeptidase activity"/>
    <property type="evidence" value="ECO:0007669"/>
    <property type="project" value="UniProtKB-KW"/>
</dbReference>
<evidence type="ECO:0000313" key="7">
    <source>
        <dbReference type="Proteomes" id="UP000242715"/>
    </source>
</evidence>